<feature type="domain" description="RCK C-terminal" evidence="13">
    <location>
        <begin position="408"/>
        <end position="488"/>
    </location>
</feature>
<feature type="transmembrane region" description="Helical" evidence="12">
    <location>
        <begin position="124"/>
        <end position="148"/>
    </location>
</feature>
<evidence type="ECO:0000259" key="13">
    <source>
        <dbReference type="PROSITE" id="PS51202"/>
    </source>
</evidence>
<evidence type="ECO:0000256" key="6">
    <source>
        <dbReference type="ARBA" id="ARBA00022538"/>
    </source>
</evidence>
<dbReference type="GO" id="GO:1902600">
    <property type="term" value="P:proton transmembrane transport"/>
    <property type="evidence" value="ECO:0007669"/>
    <property type="project" value="InterPro"/>
</dbReference>
<evidence type="ECO:0000313" key="15">
    <source>
        <dbReference type="Proteomes" id="UP000824150"/>
    </source>
</evidence>
<dbReference type="InterPro" id="IPR006037">
    <property type="entry name" value="RCK_C"/>
</dbReference>
<evidence type="ECO:0000256" key="3">
    <source>
        <dbReference type="ARBA" id="ARBA00022449"/>
    </source>
</evidence>
<gene>
    <name evidence="14" type="ORF">IAA31_04115</name>
</gene>
<keyword evidence="5" id="KW-0997">Cell inner membrane</keyword>
<dbReference type="PANTHER" id="PTHR32507">
    <property type="entry name" value="NA(+)/H(+) ANTIPORTER 1"/>
    <property type="match status" value="1"/>
</dbReference>
<keyword evidence="3" id="KW-0050">Antiport</keyword>
<feature type="transmembrane region" description="Helical" evidence="12">
    <location>
        <begin position="57"/>
        <end position="76"/>
    </location>
</feature>
<accession>A0A9E2KNB8</accession>
<dbReference type="AlphaFoldDB" id="A0A9E2KNB8"/>
<dbReference type="Pfam" id="PF03471">
    <property type="entry name" value="CorC_HlyC"/>
    <property type="match status" value="1"/>
</dbReference>
<organism evidence="14 15">
    <name type="scientific">Candidatus Anaerobiospirillum merdipullorum</name>
    <dbReference type="NCBI Taxonomy" id="2838450"/>
    <lineage>
        <taxon>Bacteria</taxon>
        <taxon>Pseudomonadati</taxon>
        <taxon>Pseudomonadota</taxon>
        <taxon>Gammaproteobacteria</taxon>
        <taxon>Aeromonadales</taxon>
        <taxon>Succinivibrionaceae</taxon>
        <taxon>Anaerobiospirillum</taxon>
    </lineage>
</organism>
<dbReference type="InterPro" id="IPR036318">
    <property type="entry name" value="FAD-bd_PCMH-like_sf"/>
</dbReference>
<evidence type="ECO:0000256" key="7">
    <source>
        <dbReference type="ARBA" id="ARBA00022692"/>
    </source>
</evidence>
<evidence type="ECO:0000256" key="2">
    <source>
        <dbReference type="ARBA" id="ARBA00022448"/>
    </source>
</evidence>
<dbReference type="GO" id="GO:0005886">
    <property type="term" value="C:plasma membrane"/>
    <property type="evidence" value="ECO:0007669"/>
    <property type="project" value="UniProtKB-SubCell"/>
</dbReference>
<dbReference type="InterPro" id="IPR038770">
    <property type="entry name" value="Na+/solute_symporter_sf"/>
</dbReference>
<dbReference type="NCBIfam" id="NF003715">
    <property type="entry name" value="PRK05326.1-2"/>
    <property type="match status" value="1"/>
</dbReference>
<dbReference type="NCBIfam" id="NF003714">
    <property type="entry name" value="PRK05326.1-1"/>
    <property type="match status" value="1"/>
</dbReference>
<feature type="transmembrane region" description="Helical" evidence="12">
    <location>
        <begin position="12"/>
        <end position="45"/>
    </location>
</feature>
<evidence type="ECO:0000256" key="8">
    <source>
        <dbReference type="ARBA" id="ARBA00022958"/>
    </source>
</evidence>
<dbReference type="Proteomes" id="UP000824150">
    <property type="component" value="Unassembled WGS sequence"/>
</dbReference>
<keyword evidence="7 12" id="KW-0812">Transmembrane</keyword>
<dbReference type="PANTHER" id="PTHR32507:SF7">
    <property type="entry name" value="K(+)_H(+) ANTIPORTER NHAP2"/>
    <property type="match status" value="1"/>
</dbReference>
<feature type="transmembrane region" description="Helical" evidence="12">
    <location>
        <begin position="269"/>
        <end position="289"/>
    </location>
</feature>
<dbReference type="Pfam" id="PF00999">
    <property type="entry name" value="Na_H_Exchanger"/>
    <property type="match status" value="1"/>
</dbReference>
<feature type="transmembrane region" description="Helical" evidence="12">
    <location>
        <begin position="224"/>
        <end position="257"/>
    </location>
</feature>
<dbReference type="PROSITE" id="PS51202">
    <property type="entry name" value="RCK_C"/>
    <property type="match status" value="1"/>
</dbReference>
<keyword evidence="11 12" id="KW-0472">Membrane</keyword>
<dbReference type="SUPFAM" id="SSF116726">
    <property type="entry name" value="TrkA C-terminal domain-like"/>
    <property type="match status" value="1"/>
</dbReference>
<dbReference type="GO" id="GO:0008324">
    <property type="term" value="F:monoatomic cation transmembrane transporter activity"/>
    <property type="evidence" value="ECO:0007669"/>
    <property type="project" value="InterPro"/>
</dbReference>
<keyword evidence="8" id="KW-0630">Potassium</keyword>
<reference evidence="14" key="1">
    <citation type="journal article" date="2021" name="PeerJ">
        <title>Extensive microbial diversity within the chicken gut microbiome revealed by metagenomics and culture.</title>
        <authorList>
            <person name="Gilroy R."/>
            <person name="Ravi A."/>
            <person name="Getino M."/>
            <person name="Pursley I."/>
            <person name="Horton D.L."/>
            <person name="Alikhan N.F."/>
            <person name="Baker D."/>
            <person name="Gharbi K."/>
            <person name="Hall N."/>
            <person name="Watson M."/>
            <person name="Adriaenssens E.M."/>
            <person name="Foster-Nyarko E."/>
            <person name="Jarju S."/>
            <person name="Secka A."/>
            <person name="Antonio M."/>
            <person name="Oren A."/>
            <person name="Chaudhuri R.R."/>
            <person name="La Ragione R."/>
            <person name="Hildebrand F."/>
            <person name="Pallen M.J."/>
        </authorList>
    </citation>
    <scope>NUCLEOTIDE SEQUENCE</scope>
    <source>
        <strain evidence="14">687</strain>
    </source>
</reference>
<sequence length="573" mass="61739">MFNGVDINYIYFIGGILLTISILVSRLSSAIGTPLLLIFLALGMLNGEDGIFIKIVYNDYASAFFISNLMLALIILDGGLRTNVHTLRAAAKESALLATIGVVVTAGITGGIAYLLLDLSLVEALLIGAIVGSTDAAAVFALLGGSGVNLKEKISTTLQIESASNDPMAIVLTTMLLSFVSGEASDVLSELSFFALQFALGTIGGLIFGFFARLIIAACNISQGLYALLTIGIGLTGFATTAALGGSGFLAIFIIGVLVGNQKIRQLNYILPVGEGITWLSQITLFLLLGLLVTPSRMVEYWHYGVVVALVLTFIARPAAVFLCLKPFFRRYCNRELIFLSWVGLRGSVPIVLAIYPVMAGLPKAQMYFNVAFIVVLFSLLVQGASLVPVAKWLRITAPSSAAPLSKSQVGVLMADDYELYSYEVKLPSLEGVMLREIRFPKRTQIAALYRDGHMLKTHGDTTLHQGDIVAVIGHENDEPLLNAIFAQTRRPKPPTIQKGDTLLPADLPMTELRKRFGLELTSFEETLNLAEFMDYHIGGFPQVGDALNLINIRLTAAQIVGDKVSLVSLSRL</sequence>
<dbReference type="InterPro" id="IPR005170">
    <property type="entry name" value="Transptr-assoc_dom"/>
</dbReference>
<protein>
    <submittedName>
        <fullName evidence="14">Potassium/proton antiporter</fullName>
    </submittedName>
</protein>
<comment type="caution">
    <text evidence="14">The sequence shown here is derived from an EMBL/GenBank/DDBJ whole genome shotgun (WGS) entry which is preliminary data.</text>
</comment>
<keyword evidence="6" id="KW-0633">Potassium transport</keyword>
<keyword evidence="10" id="KW-0406">Ion transport</keyword>
<dbReference type="Gene3D" id="1.20.1530.20">
    <property type="match status" value="1"/>
</dbReference>
<name>A0A9E2KNB8_9GAMM</name>
<dbReference type="EMBL" id="JAHLFG010000042">
    <property type="protein sequence ID" value="MBU3826658.1"/>
    <property type="molecule type" value="Genomic_DNA"/>
</dbReference>
<evidence type="ECO:0000313" key="14">
    <source>
        <dbReference type="EMBL" id="MBU3826658.1"/>
    </source>
</evidence>
<dbReference type="Pfam" id="PF02080">
    <property type="entry name" value="TrkA_C"/>
    <property type="match status" value="1"/>
</dbReference>
<feature type="transmembrane region" description="Helical" evidence="12">
    <location>
        <begin position="195"/>
        <end position="218"/>
    </location>
</feature>
<proteinExistence type="predicted"/>
<dbReference type="NCBIfam" id="NF003716">
    <property type="entry name" value="PRK05326.1-3"/>
    <property type="match status" value="1"/>
</dbReference>
<evidence type="ECO:0000256" key="11">
    <source>
        <dbReference type="ARBA" id="ARBA00023136"/>
    </source>
</evidence>
<evidence type="ECO:0000256" key="10">
    <source>
        <dbReference type="ARBA" id="ARBA00023065"/>
    </source>
</evidence>
<reference evidence="14" key="2">
    <citation type="submission" date="2021-04" db="EMBL/GenBank/DDBJ databases">
        <authorList>
            <person name="Gilroy R."/>
        </authorList>
    </citation>
    <scope>NUCLEOTIDE SEQUENCE</scope>
    <source>
        <strain evidence="14">687</strain>
    </source>
</reference>
<evidence type="ECO:0000256" key="9">
    <source>
        <dbReference type="ARBA" id="ARBA00022989"/>
    </source>
</evidence>
<dbReference type="Gene3D" id="3.30.70.1450">
    <property type="entry name" value="Regulator of K+ conductance, C-terminal domain"/>
    <property type="match status" value="1"/>
</dbReference>
<feature type="transmembrane region" description="Helical" evidence="12">
    <location>
        <begin position="337"/>
        <end position="356"/>
    </location>
</feature>
<dbReference type="GO" id="GO:0006813">
    <property type="term" value="P:potassium ion transport"/>
    <property type="evidence" value="ECO:0007669"/>
    <property type="project" value="UniProtKB-KW"/>
</dbReference>
<evidence type="ECO:0000256" key="12">
    <source>
        <dbReference type="SAM" id="Phobius"/>
    </source>
</evidence>
<evidence type="ECO:0000256" key="5">
    <source>
        <dbReference type="ARBA" id="ARBA00022519"/>
    </source>
</evidence>
<dbReference type="InterPro" id="IPR006153">
    <property type="entry name" value="Cation/H_exchanger_TM"/>
</dbReference>
<feature type="transmembrane region" description="Helical" evidence="12">
    <location>
        <begin position="96"/>
        <end position="117"/>
    </location>
</feature>
<evidence type="ECO:0000256" key="4">
    <source>
        <dbReference type="ARBA" id="ARBA00022475"/>
    </source>
</evidence>
<comment type="subcellular location">
    <subcellularLocation>
        <location evidence="1">Cell membrane</location>
        <topology evidence="1">Multi-pass membrane protein</topology>
    </subcellularLocation>
</comment>
<feature type="transmembrane region" description="Helical" evidence="12">
    <location>
        <begin position="368"/>
        <end position="391"/>
    </location>
</feature>
<feature type="transmembrane region" description="Helical" evidence="12">
    <location>
        <begin position="301"/>
        <end position="325"/>
    </location>
</feature>
<evidence type="ECO:0000256" key="1">
    <source>
        <dbReference type="ARBA" id="ARBA00004651"/>
    </source>
</evidence>
<dbReference type="SUPFAM" id="SSF56176">
    <property type="entry name" value="FAD-binding/transporter-associated domain-like"/>
    <property type="match status" value="1"/>
</dbReference>
<dbReference type="InterPro" id="IPR036721">
    <property type="entry name" value="RCK_C_sf"/>
</dbReference>
<keyword evidence="4" id="KW-1003">Cell membrane</keyword>
<keyword evidence="2" id="KW-0813">Transport</keyword>
<dbReference type="GO" id="GO:0015297">
    <property type="term" value="F:antiporter activity"/>
    <property type="evidence" value="ECO:0007669"/>
    <property type="project" value="UniProtKB-KW"/>
</dbReference>
<dbReference type="GO" id="GO:0050660">
    <property type="term" value="F:flavin adenine dinucleotide binding"/>
    <property type="evidence" value="ECO:0007669"/>
    <property type="project" value="InterPro"/>
</dbReference>
<keyword evidence="9 12" id="KW-1133">Transmembrane helix</keyword>